<name>A0A1W1VW53_9DEIO</name>
<evidence type="ECO:0000313" key="2">
    <source>
        <dbReference type="Proteomes" id="UP000192582"/>
    </source>
</evidence>
<dbReference type="AlphaFoldDB" id="A0A1W1VW53"/>
<protein>
    <submittedName>
        <fullName evidence="1">Uncharacterized protein</fullName>
    </submittedName>
</protein>
<keyword evidence="2" id="KW-1185">Reference proteome</keyword>
<dbReference type="EMBL" id="FWWU01000011">
    <property type="protein sequence ID" value="SMB97483.1"/>
    <property type="molecule type" value="Genomic_DNA"/>
</dbReference>
<gene>
    <name evidence="1" type="ORF">SAMN00790413_05983</name>
</gene>
<sequence length="95" mass="10487">MAAQAAAQEEAPGIDTGCNRVDTLRPALNSLWRSFLAGEVGLPPEITLDKILNRVYLMDLREAHSGNVIKVLTRLRQRSTLTESLKEFAPDAQPE</sequence>
<accession>A0A1W1VW53</accession>
<reference evidence="1 2" key="1">
    <citation type="submission" date="2017-04" db="EMBL/GenBank/DDBJ databases">
        <authorList>
            <person name="Afonso C.L."/>
            <person name="Miller P.J."/>
            <person name="Scott M.A."/>
            <person name="Spackman E."/>
            <person name="Goraichik I."/>
            <person name="Dimitrov K.M."/>
            <person name="Suarez D.L."/>
            <person name="Swayne D.E."/>
        </authorList>
    </citation>
    <scope>NUCLEOTIDE SEQUENCE [LARGE SCALE GENOMIC DNA]</scope>
    <source>
        <strain evidence="1 2">KR-140</strain>
    </source>
</reference>
<proteinExistence type="predicted"/>
<organism evidence="1 2">
    <name type="scientific">Deinococcus hopiensis KR-140</name>
    <dbReference type="NCBI Taxonomy" id="695939"/>
    <lineage>
        <taxon>Bacteria</taxon>
        <taxon>Thermotogati</taxon>
        <taxon>Deinococcota</taxon>
        <taxon>Deinococci</taxon>
        <taxon>Deinococcales</taxon>
        <taxon>Deinococcaceae</taxon>
        <taxon>Deinococcus</taxon>
    </lineage>
</organism>
<evidence type="ECO:0000313" key="1">
    <source>
        <dbReference type="EMBL" id="SMB97483.1"/>
    </source>
</evidence>
<dbReference type="Proteomes" id="UP000192582">
    <property type="component" value="Unassembled WGS sequence"/>
</dbReference>